<evidence type="ECO:0000256" key="9">
    <source>
        <dbReference type="SAM" id="Phobius"/>
    </source>
</evidence>
<dbReference type="InterPro" id="IPR013525">
    <property type="entry name" value="ABC2_TM"/>
</dbReference>
<keyword evidence="4" id="KW-1003">Cell membrane</keyword>
<evidence type="ECO:0000256" key="2">
    <source>
        <dbReference type="ARBA" id="ARBA00007783"/>
    </source>
</evidence>
<evidence type="ECO:0000256" key="8">
    <source>
        <dbReference type="ARBA" id="ARBA00023136"/>
    </source>
</evidence>
<evidence type="ECO:0000256" key="4">
    <source>
        <dbReference type="ARBA" id="ARBA00022475"/>
    </source>
</evidence>
<keyword evidence="7" id="KW-0762">Sugar transport</keyword>
<evidence type="ECO:0000256" key="5">
    <source>
        <dbReference type="ARBA" id="ARBA00022692"/>
    </source>
</evidence>
<dbReference type="AlphaFoldDB" id="H8L117"/>
<evidence type="ECO:0000313" key="12">
    <source>
        <dbReference type="Proteomes" id="UP000005234"/>
    </source>
</evidence>
<reference evidence="11" key="1">
    <citation type="submission" date="2012-02" db="EMBL/GenBank/DDBJ databases">
        <title>The complete genome of Frateuria aurantia DSM 6220.</title>
        <authorList>
            <consortium name="US DOE Joint Genome Institute (JGI-PGF)"/>
            <person name="Lucas S."/>
            <person name="Copeland A."/>
            <person name="Lapidus A."/>
            <person name="Glavina del Rio T."/>
            <person name="Dalin E."/>
            <person name="Tice H."/>
            <person name="Bruce D."/>
            <person name="Goodwin L."/>
            <person name="Pitluck S."/>
            <person name="Peters L."/>
            <person name="Ovchinnikova G."/>
            <person name="Teshima H."/>
            <person name="Kyrpides N."/>
            <person name="Mavromatis K."/>
            <person name="Ivanova N."/>
            <person name="Brettin T."/>
            <person name="Detter J.C."/>
            <person name="Han C."/>
            <person name="Larimer F."/>
            <person name="Land M."/>
            <person name="Hauser L."/>
            <person name="Markowitz V."/>
            <person name="Cheng J.-F."/>
            <person name="Hugenholtz P."/>
            <person name="Woyke T."/>
            <person name="Wu D."/>
            <person name="Brambilla E."/>
            <person name="Klenk H.-P."/>
            <person name="Eisen J.A."/>
        </authorList>
    </citation>
    <scope>NUCLEOTIDE SEQUENCE</scope>
    <source>
        <strain evidence="11">DSM 6220</strain>
    </source>
</reference>
<dbReference type="eggNOG" id="COG1682">
    <property type="taxonomic scope" value="Bacteria"/>
</dbReference>
<comment type="similarity">
    <text evidence="2">Belongs to the ABC-2 integral membrane protein family.</text>
</comment>
<keyword evidence="6 9" id="KW-1133">Transmembrane helix</keyword>
<keyword evidence="3" id="KW-0813">Transport</keyword>
<evidence type="ECO:0000313" key="11">
    <source>
        <dbReference type="EMBL" id="AFC87172.1"/>
    </source>
</evidence>
<keyword evidence="5 9" id="KW-0812">Transmembrane</keyword>
<feature type="transmembrane region" description="Helical" evidence="9">
    <location>
        <begin position="127"/>
        <end position="150"/>
    </location>
</feature>
<proteinExistence type="inferred from homology"/>
<keyword evidence="7" id="KW-0625">Polysaccharide transport</keyword>
<dbReference type="OrthoDB" id="9796017at2"/>
<evidence type="ECO:0000256" key="6">
    <source>
        <dbReference type="ARBA" id="ARBA00022989"/>
    </source>
</evidence>
<dbReference type="GO" id="GO:0015774">
    <property type="term" value="P:polysaccharide transport"/>
    <property type="evidence" value="ECO:0007669"/>
    <property type="project" value="UniProtKB-KW"/>
</dbReference>
<evidence type="ECO:0000256" key="1">
    <source>
        <dbReference type="ARBA" id="ARBA00004651"/>
    </source>
</evidence>
<evidence type="ECO:0000256" key="7">
    <source>
        <dbReference type="ARBA" id="ARBA00023047"/>
    </source>
</evidence>
<keyword evidence="8 9" id="KW-0472">Membrane</keyword>
<keyword evidence="12" id="KW-1185">Reference proteome</keyword>
<dbReference type="GO" id="GO:0015920">
    <property type="term" value="P:lipopolysaccharide transport"/>
    <property type="evidence" value="ECO:0007669"/>
    <property type="project" value="TreeGrafter"/>
</dbReference>
<dbReference type="RefSeq" id="WP_014404175.1">
    <property type="nucleotide sequence ID" value="NC_017033.1"/>
</dbReference>
<dbReference type="PANTHER" id="PTHR30413">
    <property type="entry name" value="INNER MEMBRANE TRANSPORT PERMEASE"/>
    <property type="match status" value="1"/>
</dbReference>
<feature type="transmembrane region" description="Helical" evidence="9">
    <location>
        <begin position="244"/>
        <end position="263"/>
    </location>
</feature>
<comment type="subcellular location">
    <subcellularLocation>
        <location evidence="1">Cell membrane</location>
        <topology evidence="1">Multi-pass membrane protein</topology>
    </subcellularLocation>
</comment>
<feature type="transmembrane region" description="Helical" evidence="9">
    <location>
        <begin position="51"/>
        <end position="72"/>
    </location>
</feature>
<feature type="domain" description="ABC-2 type transporter transmembrane" evidence="10">
    <location>
        <begin position="32"/>
        <end position="233"/>
    </location>
</feature>
<feature type="transmembrane region" description="Helical" evidence="9">
    <location>
        <begin position="84"/>
        <end position="106"/>
    </location>
</feature>
<gene>
    <name evidence="11" type="ordered locus">Fraau_2838</name>
</gene>
<evidence type="ECO:0000256" key="3">
    <source>
        <dbReference type="ARBA" id="ARBA00022448"/>
    </source>
</evidence>
<organism evidence="11 12">
    <name type="scientific">Frateuria aurantia (strain ATCC 33424 / DSM 6220 / KCTC 2777 / LMG 1558 / NBRC 3245 / NCIMB 13370)</name>
    <name type="common">Acetobacter aurantius</name>
    <dbReference type="NCBI Taxonomy" id="767434"/>
    <lineage>
        <taxon>Bacteria</taxon>
        <taxon>Pseudomonadati</taxon>
        <taxon>Pseudomonadota</taxon>
        <taxon>Gammaproteobacteria</taxon>
        <taxon>Lysobacterales</taxon>
        <taxon>Rhodanobacteraceae</taxon>
        <taxon>Frateuria</taxon>
    </lineage>
</organism>
<dbReference type="PANTHER" id="PTHR30413:SF10">
    <property type="entry name" value="CAPSULE POLYSACCHARIDE EXPORT INNER-MEMBRANE PROTEIN CTRC"/>
    <property type="match status" value="1"/>
</dbReference>
<dbReference type="Proteomes" id="UP000005234">
    <property type="component" value="Chromosome"/>
</dbReference>
<evidence type="ECO:0000259" key="10">
    <source>
        <dbReference type="Pfam" id="PF01061"/>
    </source>
</evidence>
<name>H8L117_FRAAD</name>
<dbReference type="Pfam" id="PF01061">
    <property type="entry name" value="ABC2_membrane"/>
    <property type="match status" value="1"/>
</dbReference>
<protein>
    <submittedName>
        <fullName evidence="11">ABC-type polysaccharide/polyol phosphate export systems, permease component</fullName>
    </submittedName>
</protein>
<dbReference type="GO" id="GO:0005886">
    <property type="term" value="C:plasma membrane"/>
    <property type="evidence" value="ECO:0007669"/>
    <property type="project" value="UniProtKB-SubCell"/>
</dbReference>
<dbReference type="EMBL" id="CP003350">
    <property type="protein sequence ID" value="AFC87172.1"/>
    <property type="molecule type" value="Genomic_DNA"/>
</dbReference>
<dbReference type="HOGENOM" id="CLU_060703_0_0_6"/>
<dbReference type="STRING" id="767434.Fraau_2838"/>
<dbReference type="GO" id="GO:0140359">
    <property type="term" value="F:ABC-type transporter activity"/>
    <property type="evidence" value="ECO:0007669"/>
    <property type="project" value="InterPro"/>
</dbReference>
<sequence>MSAVSPTLSSSRGSLASAWQDLTRAWVRREVWMTLGWQDIKQRYRRSMLGPLWITLTMLITICGLGPLYGLLFKLPVADFIPYLAMGIISWGLISNLILDGCQVYVGSERLIRSVNLPMSSYVLQSLYRNLIIFGHNLLAYVPVMLYFHLQPRLSWLMLLPGVALTMLAAFPAGLLLGLFCARFRDMQQIVASVLQLVFFLTPVFWKPQLLGPERSGWVDLNPLYPFVEILREPIYHGVPSPHTYAAVGGMIVLLYAIAWPLFARCHRRIAFWV</sequence>
<feature type="transmembrane region" description="Helical" evidence="9">
    <location>
        <begin position="156"/>
        <end position="182"/>
    </location>
</feature>
<feature type="transmembrane region" description="Helical" evidence="9">
    <location>
        <begin position="189"/>
        <end position="206"/>
    </location>
</feature>
<accession>H8L117</accession>
<dbReference type="KEGG" id="fau:Fraau_2838"/>